<dbReference type="OrthoDB" id="2963168at2759"/>
<name>A0A6J8DG53_MYTCO</name>
<evidence type="ECO:0000256" key="2">
    <source>
        <dbReference type="ARBA" id="ARBA00022741"/>
    </source>
</evidence>
<comment type="similarity">
    <text evidence="1">Belongs to the heat shock protein 70 family.</text>
</comment>
<accession>A0A6J8DG53</accession>
<dbReference type="GO" id="GO:0140662">
    <property type="term" value="F:ATP-dependent protein folding chaperone"/>
    <property type="evidence" value="ECO:0007669"/>
    <property type="project" value="InterPro"/>
</dbReference>
<evidence type="ECO:0000256" key="3">
    <source>
        <dbReference type="ARBA" id="ARBA00022840"/>
    </source>
</evidence>
<reference evidence="4 5" key="1">
    <citation type="submission" date="2020-06" db="EMBL/GenBank/DDBJ databases">
        <authorList>
            <person name="Li R."/>
            <person name="Bekaert M."/>
        </authorList>
    </citation>
    <scope>NUCLEOTIDE SEQUENCE [LARGE SCALE GENOMIC DNA]</scope>
    <source>
        <strain evidence="5">wild</strain>
    </source>
</reference>
<evidence type="ECO:0008006" key="6">
    <source>
        <dbReference type="Google" id="ProtNLM"/>
    </source>
</evidence>
<dbReference type="InterPro" id="IPR013126">
    <property type="entry name" value="Hsp_70_fam"/>
</dbReference>
<dbReference type="GO" id="GO:0005524">
    <property type="term" value="F:ATP binding"/>
    <property type="evidence" value="ECO:0007669"/>
    <property type="project" value="UniProtKB-KW"/>
</dbReference>
<keyword evidence="2" id="KW-0547">Nucleotide-binding</keyword>
<evidence type="ECO:0000256" key="1">
    <source>
        <dbReference type="ARBA" id="ARBA00007381"/>
    </source>
</evidence>
<keyword evidence="3" id="KW-0067">ATP-binding</keyword>
<organism evidence="4 5">
    <name type="scientific">Mytilus coruscus</name>
    <name type="common">Sea mussel</name>
    <dbReference type="NCBI Taxonomy" id="42192"/>
    <lineage>
        <taxon>Eukaryota</taxon>
        <taxon>Metazoa</taxon>
        <taxon>Spiralia</taxon>
        <taxon>Lophotrochozoa</taxon>
        <taxon>Mollusca</taxon>
        <taxon>Bivalvia</taxon>
        <taxon>Autobranchia</taxon>
        <taxon>Pteriomorphia</taxon>
        <taxon>Mytilida</taxon>
        <taxon>Mytiloidea</taxon>
        <taxon>Mytilidae</taxon>
        <taxon>Mytilinae</taxon>
        <taxon>Mytilus</taxon>
    </lineage>
</organism>
<dbReference type="PANTHER" id="PTHR14187:SF5">
    <property type="entry name" value="HEAT SHOCK 70 KDA PROTEIN 12A"/>
    <property type="match status" value="1"/>
</dbReference>
<gene>
    <name evidence="4" type="ORF">MCOR_41098</name>
</gene>
<keyword evidence="5" id="KW-1185">Reference proteome</keyword>
<dbReference type="SUPFAM" id="SSF53067">
    <property type="entry name" value="Actin-like ATPase domain"/>
    <property type="match status" value="2"/>
</dbReference>
<dbReference type="InterPro" id="IPR043129">
    <property type="entry name" value="ATPase_NBD"/>
</dbReference>
<dbReference type="PANTHER" id="PTHR14187">
    <property type="entry name" value="ALPHA KINASE/ELONGATION FACTOR 2 KINASE"/>
    <property type="match status" value="1"/>
</dbReference>
<dbReference type="AlphaFoldDB" id="A0A6J8DG53"/>
<evidence type="ECO:0000313" key="4">
    <source>
        <dbReference type="EMBL" id="CAC5407643.1"/>
    </source>
</evidence>
<dbReference type="CDD" id="cd10229">
    <property type="entry name" value="ASKHA_NBD_HSP70_HSPA12"/>
    <property type="match status" value="1"/>
</dbReference>
<dbReference type="Gene3D" id="3.30.420.40">
    <property type="match status" value="1"/>
</dbReference>
<dbReference type="Pfam" id="PF00012">
    <property type="entry name" value="HSP70"/>
    <property type="match status" value="1"/>
</dbReference>
<dbReference type="EMBL" id="CACVKT020007422">
    <property type="protein sequence ID" value="CAC5407643.1"/>
    <property type="molecule type" value="Genomic_DNA"/>
</dbReference>
<proteinExistence type="inferred from homology"/>
<evidence type="ECO:0000313" key="5">
    <source>
        <dbReference type="Proteomes" id="UP000507470"/>
    </source>
</evidence>
<protein>
    <recommendedName>
        <fullName evidence="6">HSPA12A</fullName>
    </recommendedName>
</protein>
<dbReference type="Proteomes" id="UP000507470">
    <property type="component" value="Unassembled WGS sequence"/>
</dbReference>
<sequence length="597" mass="68111">MMDDTVDIKHDKLFVAAIDFGTTYSGYAVCTRDEYKKNQNNPKMKVREWNEGSHITDKAPTCVLFNPDKDFDSFGYEAMTKFRTNPNKIDVSKWYYFEHFKMMLFKEKDMLTKETMLEESLEVENPEMKKKMKAVDVFAAVIKYFKEDLVQSKKQQGTMFTGDDIQWVITVPAIWDLKAKQFMRDAAEQAGILRDNLTLALEPEAASMYCRKVPVSVKEEDDGGKKIAAMDVGSKYVVLDQGGGTTDIAVHEVTGKNTLKEIHQACGGHWGGITVNGEFYNFLIRLLGGDVINEVKMNNPSDYYELLYNFEYTKTSFTDDHSKLPKENQTLRVPYSWLQHFKTITECELEETVKQSMYKGKITLKKDKLRIKNELFRTFFDYSLQHIVDEMEELLKKKQLEGVETILIVGGHSKSTVLTNAIYKNFGNAYGIVIPKNPDIAVMKGAVLFGFNPEMITSRVSQYTYGIAMQRPFIPGVDPESKKKCLINGLVDNVFDKHVEVGQVVNIGEFLPEHDYVPASRDYKAVHFEFYATQKKNPKYVTDDGCSCIGVLYFELTDISKRKDMTLKLNVSGTEIVAIITEKSTGKQSNGYFSLLD</sequence>